<reference evidence="2" key="1">
    <citation type="submission" date="2020-02" db="EMBL/GenBank/DDBJ databases">
        <authorList>
            <person name="Meier V. D."/>
        </authorList>
    </citation>
    <scope>NUCLEOTIDE SEQUENCE</scope>
    <source>
        <strain evidence="2">AVDCRST_MAG47</strain>
    </source>
</reference>
<protein>
    <submittedName>
        <fullName evidence="2">Uncharacterized protein</fullName>
    </submittedName>
</protein>
<gene>
    <name evidence="2" type="ORF">AVDCRST_MAG47-59</name>
</gene>
<feature type="compositionally biased region" description="Basic and acidic residues" evidence="1">
    <location>
        <begin position="1"/>
        <end position="17"/>
    </location>
</feature>
<evidence type="ECO:0000256" key="1">
    <source>
        <dbReference type="SAM" id="MobiDB-lite"/>
    </source>
</evidence>
<feature type="region of interest" description="Disordered" evidence="1">
    <location>
        <begin position="1"/>
        <end position="29"/>
    </location>
</feature>
<sequence length="55" mass="5892">MIDSSHAPDDESSRGRSAELSPGCPGRSTHVTWQRAASCVSRPRLVAALKFVPGR</sequence>
<evidence type="ECO:0000313" key="2">
    <source>
        <dbReference type="EMBL" id="CAA9359382.1"/>
    </source>
</evidence>
<dbReference type="AlphaFoldDB" id="A0A6J4MIT5"/>
<organism evidence="2">
    <name type="scientific">uncultured Nocardioidaceae bacterium</name>
    <dbReference type="NCBI Taxonomy" id="253824"/>
    <lineage>
        <taxon>Bacteria</taxon>
        <taxon>Bacillati</taxon>
        <taxon>Actinomycetota</taxon>
        <taxon>Actinomycetes</taxon>
        <taxon>Propionibacteriales</taxon>
        <taxon>Nocardioidaceae</taxon>
        <taxon>environmental samples</taxon>
    </lineage>
</organism>
<dbReference type="EMBL" id="CADCUK010000004">
    <property type="protein sequence ID" value="CAA9359382.1"/>
    <property type="molecule type" value="Genomic_DNA"/>
</dbReference>
<name>A0A6J4MIT5_9ACTN</name>
<proteinExistence type="predicted"/>
<accession>A0A6J4MIT5</accession>